<keyword evidence="3" id="KW-1185">Reference proteome</keyword>
<comment type="caution">
    <text evidence="2">The sequence shown here is derived from an EMBL/GenBank/DDBJ whole genome shotgun (WGS) entry which is preliminary data.</text>
</comment>
<organism evidence="2 3">
    <name type="scientific">Psilocybe cf. subviscida</name>
    <dbReference type="NCBI Taxonomy" id="2480587"/>
    <lineage>
        <taxon>Eukaryota</taxon>
        <taxon>Fungi</taxon>
        <taxon>Dikarya</taxon>
        <taxon>Basidiomycota</taxon>
        <taxon>Agaricomycotina</taxon>
        <taxon>Agaricomycetes</taxon>
        <taxon>Agaricomycetidae</taxon>
        <taxon>Agaricales</taxon>
        <taxon>Agaricineae</taxon>
        <taxon>Strophariaceae</taxon>
        <taxon>Psilocybe</taxon>
    </lineage>
</organism>
<feature type="compositionally biased region" description="Basic and acidic residues" evidence="1">
    <location>
        <begin position="44"/>
        <end position="54"/>
    </location>
</feature>
<evidence type="ECO:0000313" key="2">
    <source>
        <dbReference type="EMBL" id="KAF5312618.1"/>
    </source>
</evidence>
<proteinExistence type="predicted"/>
<evidence type="ECO:0000313" key="3">
    <source>
        <dbReference type="Proteomes" id="UP000567179"/>
    </source>
</evidence>
<dbReference type="Proteomes" id="UP000567179">
    <property type="component" value="Unassembled WGS sequence"/>
</dbReference>
<reference evidence="2 3" key="1">
    <citation type="journal article" date="2020" name="ISME J.">
        <title>Uncovering the hidden diversity of litter-decomposition mechanisms in mushroom-forming fungi.</title>
        <authorList>
            <person name="Floudas D."/>
            <person name="Bentzer J."/>
            <person name="Ahren D."/>
            <person name="Johansson T."/>
            <person name="Persson P."/>
            <person name="Tunlid A."/>
        </authorList>
    </citation>
    <scope>NUCLEOTIDE SEQUENCE [LARGE SCALE GENOMIC DNA]</scope>
    <source>
        <strain evidence="2 3">CBS 101986</strain>
    </source>
</reference>
<feature type="region of interest" description="Disordered" evidence="1">
    <location>
        <begin position="1"/>
        <end position="75"/>
    </location>
</feature>
<evidence type="ECO:0008006" key="4">
    <source>
        <dbReference type="Google" id="ProtNLM"/>
    </source>
</evidence>
<feature type="region of interest" description="Disordered" evidence="1">
    <location>
        <begin position="108"/>
        <end position="163"/>
    </location>
</feature>
<sequence>MATAASQSTSNARSRTQSRKKVNDDAAYFGPIAAGASSSGTKRQAPEKADGEPRIKRKRVEAANVATTNKKDVADAEPRKSLVEFSKLSTASLQRYLTQYDIVPKVYPSPLSPEDPPAPSSLADPAMQHQRPPSPLMLTPANRPRRDREAHNRRRSSRLLEEEARQRTPILCDVAELHGVLATIVERHFREAIAINGREEVDTLAAFMCAVEKSKTEKARGG</sequence>
<protein>
    <recommendedName>
        <fullName evidence="4">Histone deacetylase complex subunit SAP30 Sin3 binding domain-containing protein</fullName>
    </recommendedName>
</protein>
<dbReference type="EMBL" id="JAACJJ010000056">
    <property type="protein sequence ID" value="KAF5312618.1"/>
    <property type="molecule type" value="Genomic_DNA"/>
</dbReference>
<feature type="compositionally biased region" description="Pro residues" evidence="1">
    <location>
        <begin position="110"/>
        <end position="119"/>
    </location>
</feature>
<dbReference type="AlphaFoldDB" id="A0A8H5AXD9"/>
<name>A0A8H5AXD9_9AGAR</name>
<feature type="compositionally biased region" description="Polar residues" evidence="1">
    <location>
        <begin position="1"/>
        <end position="15"/>
    </location>
</feature>
<dbReference type="OrthoDB" id="1721239at2759"/>
<gene>
    <name evidence="2" type="ORF">D9619_003061</name>
</gene>
<accession>A0A8H5AXD9</accession>
<evidence type="ECO:0000256" key="1">
    <source>
        <dbReference type="SAM" id="MobiDB-lite"/>
    </source>
</evidence>